<dbReference type="GO" id="GO:0006508">
    <property type="term" value="P:proteolysis"/>
    <property type="evidence" value="ECO:0007669"/>
    <property type="project" value="InterPro"/>
</dbReference>
<dbReference type="PANTHER" id="PTHR34448:SF1">
    <property type="entry name" value="BLL6088 PROTEIN"/>
    <property type="match status" value="1"/>
</dbReference>
<dbReference type="RefSeq" id="WP_112427969.1">
    <property type="nucleotide sequence ID" value="NZ_MCIF01000002.1"/>
</dbReference>
<dbReference type="EMBL" id="MCIF01000002">
    <property type="protein sequence ID" value="RAQ95328.1"/>
    <property type="molecule type" value="Genomic_DNA"/>
</dbReference>
<reference evidence="2 3" key="1">
    <citation type="submission" date="2016-08" db="EMBL/GenBank/DDBJ databases">
        <title>Analysis of Carbohydrate Active Enzymes in Thermogemmatispora T81 Reveals Carbohydrate Degradation Ability.</title>
        <authorList>
            <person name="Tomazini A."/>
            <person name="Lal S."/>
            <person name="Stott M."/>
            <person name="Henrissat B."/>
            <person name="Polikarpov I."/>
            <person name="Sparling R."/>
            <person name="Levin D.B."/>
        </authorList>
    </citation>
    <scope>NUCLEOTIDE SEQUENCE [LARGE SCALE GENOMIC DNA]</scope>
    <source>
        <strain evidence="2 3">T81</strain>
    </source>
</reference>
<dbReference type="InterPro" id="IPR000787">
    <property type="entry name" value="Peptidase_M29"/>
</dbReference>
<gene>
    <name evidence="2" type="ORF">A4R35_07255</name>
</gene>
<evidence type="ECO:0000256" key="1">
    <source>
        <dbReference type="ARBA" id="ARBA00022723"/>
    </source>
</evidence>
<evidence type="ECO:0000313" key="2">
    <source>
        <dbReference type="EMBL" id="RAQ95328.1"/>
    </source>
</evidence>
<dbReference type="GO" id="GO:0004177">
    <property type="term" value="F:aminopeptidase activity"/>
    <property type="evidence" value="ECO:0007669"/>
    <property type="project" value="InterPro"/>
</dbReference>
<proteinExistence type="predicted"/>
<keyword evidence="1" id="KW-0479">Metal-binding</keyword>
<comment type="caution">
    <text evidence="2">The sequence shown here is derived from an EMBL/GenBank/DDBJ whole genome shotgun (WGS) entry which is preliminary data.</text>
</comment>
<dbReference type="InterPro" id="IPR052170">
    <property type="entry name" value="M29_Exopeptidase"/>
</dbReference>
<dbReference type="OrthoDB" id="9803993at2"/>
<dbReference type="Pfam" id="PF02073">
    <property type="entry name" value="Peptidase_M29"/>
    <property type="match status" value="1"/>
</dbReference>
<evidence type="ECO:0008006" key="4">
    <source>
        <dbReference type="Google" id="ProtNLM"/>
    </source>
</evidence>
<name>A0A328VC87_9CHLR</name>
<keyword evidence="3" id="KW-1185">Reference proteome</keyword>
<sequence length="345" mass="38611">MSQQAITNIQSDSNFEARVQRGAENALNCMGVAATDRLFILTDYERGAIARRVAAAALDRHAAVSVHFLEHYGKRPLTGFPESLRQDLQQFHPTVTFYIATTRPGEIGFRIPLLPFLTQELRVRHGHMPGIDERLMAEGMCADYDQVYEITNKVYEIVRQAERIHVTSAKGSDLSATFHKHWKWIPCHGRYHEQGQWGNLPEGEVFTAPADVNGVVVCDVLGDFFSARYGVLKHPVRITIKNGYATEVTSEDTAVAKELRDYLFSVPNGNRVGEFAIGTLISLKQPVGNLLQDEKIPGLHIAFGNPYPEYTGADWDARIHVDVVPTTCTIEVDGRLIMRDGEFCL</sequence>
<accession>A0A328VC87</accession>
<organism evidence="2 3">
    <name type="scientific">Thermogemmatispora tikiterensis</name>
    <dbReference type="NCBI Taxonomy" id="1825093"/>
    <lineage>
        <taxon>Bacteria</taxon>
        <taxon>Bacillati</taxon>
        <taxon>Chloroflexota</taxon>
        <taxon>Ktedonobacteria</taxon>
        <taxon>Thermogemmatisporales</taxon>
        <taxon>Thermogemmatisporaceae</taxon>
        <taxon>Thermogemmatispora</taxon>
    </lineage>
</organism>
<protein>
    <recommendedName>
        <fullName evidence="4">Aminopeptidase</fullName>
    </recommendedName>
</protein>
<dbReference type="PANTHER" id="PTHR34448">
    <property type="entry name" value="AMINOPEPTIDASE"/>
    <property type="match status" value="1"/>
</dbReference>
<dbReference type="Proteomes" id="UP000248706">
    <property type="component" value="Unassembled WGS sequence"/>
</dbReference>
<dbReference type="SUPFAM" id="SSF144052">
    <property type="entry name" value="Thermophilic metalloprotease-like"/>
    <property type="match status" value="1"/>
</dbReference>
<dbReference type="GO" id="GO:0046872">
    <property type="term" value="F:metal ion binding"/>
    <property type="evidence" value="ECO:0007669"/>
    <property type="project" value="UniProtKB-KW"/>
</dbReference>
<evidence type="ECO:0000313" key="3">
    <source>
        <dbReference type="Proteomes" id="UP000248706"/>
    </source>
</evidence>
<dbReference type="AlphaFoldDB" id="A0A328VC87"/>